<comment type="similarity">
    <text evidence="2">Belongs to the DsrE/TusD family.</text>
</comment>
<protein>
    <submittedName>
        <fullName evidence="5">Sulfurtransferase TusD</fullName>
    </submittedName>
</protein>
<dbReference type="Proteomes" id="UP000194800">
    <property type="component" value="Unassembled WGS sequence"/>
</dbReference>
<evidence type="ECO:0000256" key="3">
    <source>
        <dbReference type="ARBA" id="ARBA00022490"/>
    </source>
</evidence>
<sequence>MNDSLSYTLVIMGPAYGTQSAYCAYQFAQTLLSKTSHTIKNIFFYADGVYNGNKFTDPASDEFDLVSAWQALAKEYCLTLTICVAAAQRRGVIETNLADCFQLTGLGELSASITETDRTIQF</sequence>
<dbReference type="RefSeq" id="WP_216354592.1">
    <property type="nucleotide sequence ID" value="NZ_CAMLAF010000029.1"/>
</dbReference>
<dbReference type="NCBIfam" id="TIGR03012">
    <property type="entry name" value="sulf_tusD_dsrE"/>
    <property type="match status" value="1"/>
</dbReference>
<evidence type="ECO:0000313" key="6">
    <source>
        <dbReference type="EMBL" id="OTQ11700.1"/>
    </source>
</evidence>
<dbReference type="AlphaFoldDB" id="A0A242NL84"/>
<dbReference type="GO" id="GO:0016783">
    <property type="term" value="F:sulfurtransferase activity"/>
    <property type="evidence" value="ECO:0007669"/>
    <property type="project" value="InterPro"/>
</dbReference>
<accession>A0A242NL84</accession>
<evidence type="ECO:0000256" key="2">
    <source>
        <dbReference type="ARBA" id="ARBA00007067"/>
    </source>
</evidence>
<evidence type="ECO:0000313" key="5">
    <source>
        <dbReference type="EMBL" id="OTQ01445.1"/>
    </source>
</evidence>
<keyword evidence="4 5" id="KW-0808">Transferase</keyword>
<comment type="caution">
    <text evidence="5">The sequence shown here is derived from an EMBL/GenBank/DDBJ whole genome shotgun (WGS) entry which is preliminary data.</text>
</comment>
<dbReference type="Proteomes" id="UP000194977">
    <property type="component" value="Unassembled WGS sequence"/>
</dbReference>
<keyword evidence="7" id="KW-1185">Reference proteome</keyword>
<dbReference type="Gene3D" id="3.40.1260.10">
    <property type="entry name" value="DsrEFH-like"/>
    <property type="match status" value="1"/>
</dbReference>
<dbReference type="GO" id="GO:0002143">
    <property type="term" value="P:tRNA wobble position uridine thiolation"/>
    <property type="evidence" value="ECO:0007669"/>
    <property type="project" value="TreeGrafter"/>
</dbReference>
<dbReference type="GO" id="GO:0097163">
    <property type="term" value="F:sulfur carrier activity"/>
    <property type="evidence" value="ECO:0007669"/>
    <property type="project" value="TreeGrafter"/>
</dbReference>
<name>A0A242NL84_9GAMM</name>
<dbReference type="Pfam" id="PF02635">
    <property type="entry name" value="DsrE"/>
    <property type="match status" value="1"/>
</dbReference>
<dbReference type="SUPFAM" id="SSF75169">
    <property type="entry name" value="DsrEFH-like"/>
    <property type="match status" value="1"/>
</dbReference>
<dbReference type="InterPro" id="IPR017463">
    <property type="entry name" value="Sulphur_relay_TusD/DsrE"/>
</dbReference>
<evidence type="ECO:0000256" key="4">
    <source>
        <dbReference type="ARBA" id="ARBA00022679"/>
    </source>
</evidence>
<reference evidence="7 8" key="1">
    <citation type="submission" date="2017-03" db="EMBL/GenBank/DDBJ databases">
        <title>Comparative genomics of honeybee gut symbionts reveal geographically distinct and subgroup specific antibiotic resistance.</title>
        <authorList>
            <person name="Ludvigsen J."/>
            <person name="Porcellato D."/>
            <person name="Labee-Lund T.M."/>
            <person name="Amdam G.V."/>
            <person name="Rudi K."/>
        </authorList>
    </citation>
    <scope>NUCLEOTIDE SEQUENCE [LARGE SCALE GENOMIC DNA]</scope>
    <source>
        <strain evidence="5 8">A-7-12</strain>
        <strain evidence="6 7">A-9-12</strain>
    </source>
</reference>
<gene>
    <name evidence="6" type="ORF">B6C91_01330</name>
    <name evidence="5" type="ORF">B6D08_00875</name>
</gene>
<evidence type="ECO:0000313" key="8">
    <source>
        <dbReference type="Proteomes" id="UP000194977"/>
    </source>
</evidence>
<dbReference type="InterPro" id="IPR003787">
    <property type="entry name" value="Sulphur_relay_DsrE/F-like"/>
</dbReference>
<keyword evidence="3" id="KW-0963">Cytoplasm</keyword>
<organism evidence="5 8">
    <name type="scientific">Gilliamella apicola</name>
    <dbReference type="NCBI Taxonomy" id="1196095"/>
    <lineage>
        <taxon>Bacteria</taxon>
        <taxon>Pseudomonadati</taxon>
        <taxon>Pseudomonadota</taxon>
        <taxon>Gammaproteobacteria</taxon>
        <taxon>Orbales</taxon>
        <taxon>Orbaceae</taxon>
        <taxon>Gilliamella</taxon>
    </lineage>
</organism>
<dbReference type="GO" id="GO:1990228">
    <property type="term" value="C:sulfurtransferase complex"/>
    <property type="evidence" value="ECO:0007669"/>
    <property type="project" value="TreeGrafter"/>
</dbReference>
<dbReference type="PANTHER" id="PTHR34874:SF3">
    <property type="entry name" value="SULFURTRANSFERASE TUSD"/>
    <property type="match status" value="1"/>
</dbReference>
<dbReference type="EMBL" id="NART01000003">
    <property type="protein sequence ID" value="OTQ11700.1"/>
    <property type="molecule type" value="Genomic_DNA"/>
</dbReference>
<dbReference type="NCBIfam" id="NF001237">
    <property type="entry name" value="PRK00207.1"/>
    <property type="match status" value="1"/>
</dbReference>
<proteinExistence type="inferred from homology"/>
<comment type="subcellular location">
    <subcellularLocation>
        <location evidence="1">Cytoplasm</location>
    </subcellularLocation>
</comment>
<dbReference type="EMBL" id="NARP01000002">
    <property type="protein sequence ID" value="OTQ01445.1"/>
    <property type="molecule type" value="Genomic_DNA"/>
</dbReference>
<dbReference type="InterPro" id="IPR027396">
    <property type="entry name" value="DsrEFH-like"/>
</dbReference>
<evidence type="ECO:0000313" key="7">
    <source>
        <dbReference type="Proteomes" id="UP000194800"/>
    </source>
</evidence>
<evidence type="ECO:0000256" key="1">
    <source>
        <dbReference type="ARBA" id="ARBA00004496"/>
    </source>
</evidence>
<dbReference type="PANTHER" id="PTHR34874">
    <property type="entry name" value="PROTEIN YCHN"/>
    <property type="match status" value="1"/>
</dbReference>